<dbReference type="STRING" id="1566387.QV13_06835"/>
<dbReference type="EMBL" id="MDEO01000028">
    <property type="protein sequence ID" value="OCX21566.1"/>
    <property type="molecule type" value="Genomic_DNA"/>
</dbReference>
<dbReference type="GO" id="GO:0015658">
    <property type="term" value="F:branched-chain amino acid transmembrane transporter activity"/>
    <property type="evidence" value="ECO:0007669"/>
    <property type="project" value="TreeGrafter"/>
</dbReference>
<keyword evidence="3" id="KW-0547">Nucleotide-binding</keyword>
<dbReference type="InterPro" id="IPR052156">
    <property type="entry name" value="BCAA_Transport_ATP-bd_LivF"/>
</dbReference>
<protein>
    <submittedName>
        <fullName evidence="7">Branched-chain amino acid ABC transporter ATP-binding protein</fullName>
    </submittedName>
</protein>
<comment type="caution">
    <text evidence="7">The sequence shown here is derived from an EMBL/GenBank/DDBJ whole genome shotgun (WGS) entry which is preliminary data.</text>
</comment>
<keyword evidence="8" id="KW-1185">Reference proteome</keyword>
<keyword evidence="5" id="KW-0029">Amino-acid transport</keyword>
<evidence type="ECO:0000256" key="4">
    <source>
        <dbReference type="ARBA" id="ARBA00022840"/>
    </source>
</evidence>
<dbReference type="PANTHER" id="PTHR43820">
    <property type="entry name" value="HIGH-AFFINITY BRANCHED-CHAIN AMINO ACID TRANSPORT ATP-BINDING PROTEIN LIVF"/>
    <property type="match status" value="1"/>
</dbReference>
<dbReference type="PANTHER" id="PTHR43820:SF4">
    <property type="entry name" value="HIGH-AFFINITY BRANCHED-CHAIN AMINO ACID TRANSPORT ATP-BINDING PROTEIN LIVF"/>
    <property type="match status" value="1"/>
</dbReference>
<evidence type="ECO:0000256" key="3">
    <source>
        <dbReference type="ARBA" id="ARBA00022741"/>
    </source>
</evidence>
<dbReference type="Gene3D" id="3.40.50.300">
    <property type="entry name" value="P-loop containing nucleotide triphosphate hydrolases"/>
    <property type="match status" value="1"/>
</dbReference>
<evidence type="ECO:0000256" key="1">
    <source>
        <dbReference type="ARBA" id="ARBA00005417"/>
    </source>
</evidence>
<reference evidence="7 8" key="1">
    <citation type="submission" date="2016-08" db="EMBL/GenBank/DDBJ databases">
        <title>Whole genome sequence of Mesorhizobium sp. strain UASWS1009 isolated from industrial sewage.</title>
        <authorList>
            <person name="Crovadore J."/>
            <person name="Calmin G."/>
            <person name="Chablais R."/>
            <person name="Cochard B."/>
            <person name="Lefort F."/>
        </authorList>
    </citation>
    <scope>NUCLEOTIDE SEQUENCE [LARGE SCALE GENOMIC DNA]</scope>
    <source>
        <strain evidence="7 8">UASWS1009</strain>
    </source>
</reference>
<sequence length="237" mass="25858">MALLEIERLSASYDGGEVIEDISLHVAEGEIFGLVGPNGHGKTTLLRAISGLLARQRGDVRFRGKMISGLAPEAIAMRGIVHVPQGDLIYRDMSVFENLLVGGYVNALPGQTRARLSFVYELFPKLKERAGQRASSLSGGERRMLGIGRGLMMAEAKLLMLDEPSLGLAPIVIEAIYDAILRLRRVGLTILIVEENVSRIASVADHLSMLNHGRVVWSGEPSELSSRRELVETYLGI</sequence>
<evidence type="ECO:0000256" key="5">
    <source>
        <dbReference type="ARBA" id="ARBA00022970"/>
    </source>
</evidence>
<organism evidence="7 8">
    <name type="scientific">Mesorhizobium hungaricum</name>
    <dbReference type="NCBI Taxonomy" id="1566387"/>
    <lineage>
        <taxon>Bacteria</taxon>
        <taxon>Pseudomonadati</taxon>
        <taxon>Pseudomonadota</taxon>
        <taxon>Alphaproteobacteria</taxon>
        <taxon>Hyphomicrobiales</taxon>
        <taxon>Phyllobacteriaceae</taxon>
        <taxon>Mesorhizobium</taxon>
    </lineage>
</organism>
<dbReference type="GO" id="GO:0005524">
    <property type="term" value="F:ATP binding"/>
    <property type="evidence" value="ECO:0007669"/>
    <property type="project" value="UniProtKB-KW"/>
</dbReference>
<accession>A0A1C2E3R6</accession>
<dbReference type="SUPFAM" id="SSF52540">
    <property type="entry name" value="P-loop containing nucleoside triphosphate hydrolases"/>
    <property type="match status" value="1"/>
</dbReference>
<keyword evidence="2" id="KW-0813">Transport</keyword>
<proteinExistence type="inferred from homology"/>
<dbReference type="PROSITE" id="PS50893">
    <property type="entry name" value="ABC_TRANSPORTER_2"/>
    <property type="match status" value="1"/>
</dbReference>
<comment type="similarity">
    <text evidence="1">Belongs to the ABC transporter superfamily.</text>
</comment>
<dbReference type="AlphaFoldDB" id="A0A1C2E3R6"/>
<evidence type="ECO:0000313" key="7">
    <source>
        <dbReference type="EMBL" id="OCX21566.1"/>
    </source>
</evidence>
<evidence type="ECO:0000259" key="6">
    <source>
        <dbReference type="PROSITE" id="PS50893"/>
    </source>
</evidence>
<dbReference type="PROSITE" id="PS00211">
    <property type="entry name" value="ABC_TRANSPORTER_1"/>
    <property type="match status" value="1"/>
</dbReference>
<dbReference type="CDD" id="cd03224">
    <property type="entry name" value="ABC_TM1139_LivF_branched"/>
    <property type="match status" value="1"/>
</dbReference>
<keyword evidence="4 7" id="KW-0067">ATP-binding</keyword>
<name>A0A1C2E3R6_9HYPH</name>
<dbReference type="GO" id="GO:0015807">
    <property type="term" value="P:L-amino acid transport"/>
    <property type="evidence" value="ECO:0007669"/>
    <property type="project" value="TreeGrafter"/>
</dbReference>
<feature type="domain" description="ABC transporter" evidence="6">
    <location>
        <begin position="4"/>
        <end position="237"/>
    </location>
</feature>
<gene>
    <name evidence="7" type="primary">livF</name>
    <name evidence="7" type="ORF">QV13_06835</name>
</gene>
<evidence type="ECO:0000256" key="2">
    <source>
        <dbReference type="ARBA" id="ARBA00022448"/>
    </source>
</evidence>
<dbReference type="Pfam" id="PF00005">
    <property type="entry name" value="ABC_tran"/>
    <property type="match status" value="1"/>
</dbReference>
<dbReference type="Proteomes" id="UP000094412">
    <property type="component" value="Unassembled WGS sequence"/>
</dbReference>
<dbReference type="InterPro" id="IPR003439">
    <property type="entry name" value="ABC_transporter-like_ATP-bd"/>
</dbReference>
<dbReference type="InterPro" id="IPR027417">
    <property type="entry name" value="P-loop_NTPase"/>
</dbReference>
<dbReference type="GO" id="GO:0016887">
    <property type="term" value="F:ATP hydrolysis activity"/>
    <property type="evidence" value="ECO:0007669"/>
    <property type="project" value="InterPro"/>
</dbReference>
<evidence type="ECO:0000313" key="8">
    <source>
        <dbReference type="Proteomes" id="UP000094412"/>
    </source>
</evidence>
<dbReference type="InterPro" id="IPR003593">
    <property type="entry name" value="AAA+_ATPase"/>
</dbReference>
<dbReference type="InterPro" id="IPR017871">
    <property type="entry name" value="ABC_transporter-like_CS"/>
</dbReference>
<dbReference type="SMART" id="SM00382">
    <property type="entry name" value="AAA"/>
    <property type="match status" value="1"/>
</dbReference>